<dbReference type="OrthoDB" id="539213at2759"/>
<feature type="repeat" description="ANK" evidence="3">
    <location>
        <begin position="1481"/>
        <end position="1513"/>
    </location>
</feature>
<dbReference type="SUPFAM" id="SSF48403">
    <property type="entry name" value="Ankyrin repeat"/>
    <property type="match status" value="3"/>
</dbReference>
<dbReference type="EMBL" id="CAJVPL010000067">
    <property type="protein sequence ID" value="CAG8440942.1"/>
    <property type="molecule type" value="Genomic_DNA"/>
</dbReference>
<keyword evidence="2 3" id="KW-0040">ANK repeat</keyword>
<feature type="repeat" description="ANK" evidence="3">
    <location>
        <begin position="652"/>
        <end position="679"/>
    </location>
</feature>
<protein>
    <submittedName>
        <fullName evidence="6">1066_t:CDS:1</fullName>
    </submittedName>
</protein>
<dbReference type="PANTHER" id="PTHR24126">
    <property type="entry name" value="ANKYRIN REPEAT, PH AND SEC7 DOMAIN CONTAINING PROTEIN SECG-RELATED"/>
    <property type="match status" value="1"/>
</dbReference>
<keyword evidence="4" id="KW-0175">Coiled coil</keyword>
<dbReference type="Gene3D" id="1.25.40.20">
    <property type="entry name" value="Ankyrin repeat-containing domain"/>
    <property type="match status" value="5"/>
</dbReference>
<name>A0A9N8V8D9_9GLOM</name>
<keyword evidence="1" id="KW-0677">Repeat</keyword>
<feature type="repeat" description="ANK" evidence="3">
    <location>
        <begin position="508"/>
        <end position="540"/>
    </location>
</feature>
<dbReference type="PROSITE" id="PS50088">
    <property type="entry name" value="ANK_REPEAT"/>
    <property type="match status" value="4"/>
</dbReference>
<dbReference type="PROSITE" id="PS50297">
    <property type="entry name" value="ANK_REP_REGION"/>
    <property type="match status" value="4"/>
</dbReference>
<evidence type="ECO:0000313" key="6">
    <source>
        <dbReference type="EMBL" id="CAG8440942.1"/>
    </source>
</evidence>
<dbReference type="InterPro" id="IPR002110">
    <property type="entry name" value="Ankyrin_rpt"/>
</dbReference>
<evidence type="ECO:0000256" key="1">
    <source>
        <dbReference type="ARBA" id="ARBA00022737"/>
    </source>
</evidence>
<comment type="caution">
    <text evidence="6">The sequence shown here is derived from an EMBL/GenBank/DDBJ whole genome shotgun (WGS) entry which is preliminary data.</text>
</comment>
<evidence type="ECO:0000256" key="4">
    <source>
        <dbReference type="SAM" id="Coils"/>
    </source>
</evidence>
<feature type="coiled-coil region" evidence="4">
    <location>
        <begin position="1017"/>
        <end position="1053"/>
    </location>
</feature>
<evidence type="ECO:0000313" key="7">
    <source>
        <dbReference type="Proteomes" id="UP000789831"/>
    </source>
</evidence>
<reference evidence="6" key="1">
    <citation type="submission" date="2021-06" db="EMBL/GenBank/DDBJ databases">
        <authorList>
            <person name="Kallberg Y."/>
            <person name="Tangrot J."/>
            <person name="Rosling A."/>
        </authorList>
    </citation>
    <scope>NUCLEOTIDE SEQUENCE</scope>
    <source>
        <strain evidence="6">MT106</strain>
    </source>
</reference>
<dbReference type="InterPro" id="IPR036770">
    <property type="entry name" value="Ankyrin_rpt-contain_sf"/>
</dbReference>
<accession>A0A9N8V8D9</accession>
<evidence type="ECO:0000256" key="3">
    <source>
        <dbReference type="PROSITE-ProRule" id="PRU00023"/>
    </source>
</evidence>
<gene>
    <name evidence="6" type="ORF">AGERDE_LOCUS1060</name>
</gene>
<dbReference type="Proteomes" id="UP000789831">
    <property type="component" value="Unassembled WGS sequence"/>
</dbReference>
<dbReference type="SMART" id="SM00248">
    <property type="entry name" value="ANK"/>
    <property type="match status" value="13"/>
</dbReference>
<keyword evidence="7" id="KW-1185">Reference proteome</keyword>
<proteinExistence type="predicted"/>
<organism evidence="6 7">
    <name type="scientific">Ambispora gerdemannii</name>
    <dbReference type="NCBI Taxonomy" id="144530"/>
    <lineage>
        <taxon>Eukaryota</taxon>
        <taxon>Fungi</taxon>
        <taxon>Fungi incertae sedis</taxon>
        <taxon>Mucoromycota</taxon>
        <taxon>Glomeromycotina</taxon>
        <taxon>Glomeromycetes</taxon>
        <taxon>Archaeosporales</taxon>
        <taxon>Ambisporaceae</taxon>
        <taxon>Ambispora</taxon>
    </lineage>
</organism>
<feature type="repeat" description="ANK" evidence="3">
    <location>
        <begin position="541"/>
        <end position="565"/>
    </location>
</feature>
<dbReference type="Pfam" id="PF13637">
    <property type="entry name" value="Ank_4"/>
    <property type="match status" value="1"/>
</dbReference>
<evidence type="ECO:0000256" key="5">
    <source>
        <dbReference type="SAM" id="MobiDB-lite"/>
    </source>
</evidence>
<sequence length="1760" mass="201174">MDYITALSHNSPTAISDALARESHYRALFATAPVHPSLKEPYLNLINVYQHESIWKSNSSKNASDDCTIIMPLEEKNRRKDGDWAIEHGGNERFLRNWHLLTEGTLDGLDWSNVFAAGGSVLACLLPIPEKYSTFSRKTREYYHEKAYVSSDVDLFIYGLDEEATKQKMVDIYNAVADNVPWEVTCVRAKSCVTIVSQYPYRHIQIVLRSYQSPSEVLTGFDVDCCSVGFDGKNVWALARAHQAITKQCNVVDLTRRSPSYEMRLAKYAERGFEIKVPSLDRSRIDPTIYDRSFEKLHGLARLLVLERLATPDSRFKYMEEKRKRLLRPKHPKSGMYASRSWSRSRNLRTSKFENSDYETVQLPYGERFNAKRIKNLLYTKDMVMNSDWNQKNRKRTLHRHPCFFGTMEQVFNDCCGTCPDPRTPEEKELQEEEDKIFIRGKISFIKDDPGRQTIGSFHPLTEDDWAEEAFISPVREDLCTASAKGNIEIIKKTLIEEKADVNARDYLGRTPLQLAVMGGFTDAVALLLDHDARITARMSDGRTAVHVAATLGFVDILELLFKRSDINKKEAEERDLTKALAETESQLVSLGKESKKEDIDDHKSDGSLEFIEKMELDEKPPGDQDKDEIPTPAEEEEADDIIDVNIEAWDHQFTPLEYAILFGRLEVAKLLIKHGANVKRPIKFSRPMNAYGYYDYLSKKKVYFPLGLSMLTRDQEVGLKIATLLLENGAMTSQLDYEFNTILHLAVKADKIEFVRLFLEIDPSASLAINKLNNSKESSLCIAIQNSNRQITELLLKNGAHVQVTLEDCEKYLKATNYITSPVAILEQVTQPIKRGLSNGLYRILVEAGADVNTYYDRLTTIRDYMQSQVEASVKALQEFNPTLSKARDFSRVPKKLIDLDELLDNERKKHSTNSYTGHLLSLATGSDLNYFILRSYPQTYSDFELKYHFVAGLFGVGKVTPESENEKQERRTKIERELNAHKECLMFLIENGAKNISDLKPEEQVAQREQREQLQAIQQDQLAKVREAVEKAETEEEKQQLQRQALQLQQQILLNQNLILQNALQHGEQSSERQQEISQLLNQIISTPINANPVSAATNVSEFNIDINKFLYEFTYLGHAGQKAKLCENPKDYVSLYNAIWHNDLASFDRLSKKCVIAVLDRNNWTPLFLASYRGHEHLVARILEIAEKQYVPLLENKDEEMDVAINNYDIAHDYLSDSDESDSYYYEPAASLENPEDPPEDPSSTINLKSVSVSHVSPFVLIQQIVVGLSRTEFLPERFWIKHEENPKDVQLTALSVAVVKNHVKIVELLIKRKYRIKDDVSEKEGGLVTKLICDQGNGHNRLDVDGSKRRNWILRHFPEASKKPIDVSFLHVAAYYGNFASIEYFLSSRPIRALERFARKNRNNDLRAKIMNTVEDVKKVGKRIFTFEPYENTTPFHWAVEGNQPEAIKALAKYYHPNLDEGDDTLEEILDTRAKTKGATAFIHAANRENKECVEALLEAGADPGITDEDGWTGVHHAAHHGNIELLQLLFNKLDENTVQRTLDQRSKKFRHTPIAIAILLSHRETFKILWDQVLTANIFSYDFQHDRYLHLATKGGLYSFVKFLLEADPSVTTNNDGKYGSLYHENAVGQTPVDMATQIWCKKIRENDQFVAPKNATTLVHVNQREMNPDTESADHTAVFDLLVPYLPRTKDNPTSQRVFISFDDVNQYVKEFTEEISGKGNKLEQIGYYHLGINLRSFFPPLPLKATPSLSMSL</sequence>
<feature type="region of interest" description="Disordered" evidence="5">
    <location>
        <begin position="614"/>
        <end position="636"/>
    </location>
</feature>
<feature type="compositionally biased region" description="Basic and acidic residues" evidence="5">
    <location>
        <begin position="614"/>
        <end position="630"/>
    </location>
</feature>
<dbReference type="Pfam" id="PF00023">
    <property type="entry name" value="Ank"/>
    <property type="match status" value="1"/>
</dbReference>
<evidence type="ECO:0000256" key="2">
    <source>
        <dbReference type="ARBA" id="ARBA00023043"/>
    </source>
</evidence>
<dbReference type="Pfam" id="PF12796">
    <property type="entry name" value="Ank_2"/>
    <property type="match status" value="2"/>
</dbReference>